<dbReference type="InterPro" id="IPR002293">
    <property type="entry name" value="AA/rel_permease1"/>
</dbReference>
<dbReference type="Gene3D" id="1.20.1740.10">
    <property type="entry name" value="Amino acid/polyamine transporter I"/>
    <property type="match status" value="1"/>
</dbReference>
<dbReference type="GeneID" id="93652220"/>
<dbReference type="FunFam" id="1.20.1740.10:FF:000046">
    <property type="entry name" value="Amino-acid permease, putative"/>
    <property type="match status" value="1"/>
</dbReference>
<dbReference type="RefSeq" id="XP_067547989.1">
    <property type="nucleotide sequence ID" value="XM_067692573.1"/>
</dbReference>
<keyword evidence="5 6" id="KW-0472">Membrane</keyword>
<evidence type="ECO:0000256" key="2">
    <source>
        <dbReference type="ARBA" id="ARBA00022448"/>
    </source>
</evidence>
<evidence type="ECO:0000256" key="6">
    <source>
        <dbReference type="SAM" id="Phobius"/>
    </source>
</evidence>
<sequence>MTNSIEKKDSISFQAHQRTSIDHGEIINTHLSNRLIYQPTNVRNLDSLAMTANGAAATDDEKKGTSKLLHEAQANLEFSTETGYAPELRRNFSLISLLGIGFGITNSWFGISGSLVAGISSGGPMMIIYGIIIVASAATCIAITLSEMASAFPTAAGQIYWTMQLAPPRYSRLLAYVTGVLSWTGAMFTSASVLFTIATAVTGMYVLFHPDATVPRWAVFIVYEAFNVIMALFNIYERPLPFISSGTLWISLGSFVIIMITVLAMHKGEFATPEFVFVDFSNGTGWNSAGIAFIVGLINPNWSFSCLDAATHIAEESLDPAVQIPKAIIGTVIVGFVTAFTFCVAVFFCITDLSTILNSATGVPIMDIFYQSTASKAAATGLEMLIVVTAIGCGIGCHTWQARICWSFSRDNGLPFSKYWSRINAKTGTTVNAHLVSCFGAGVIGCIYLGSSNAFNSILVSSVVLLLLSYVIPTLCLIPKRNTIKHGPFWLRKYHVGLTCNLVLVAWTVFATVFYNFPSVMPVSGGNMNYSSAVLGIILIICCADWLIRGRKEYVDIGDREQLKDELVYQLSNQVSNIEMMMSHNHI</sequence>
<gene>
    <name evidence="7" type="ORF">I9W82_003591</name>
</gene>
<comment type="caution">
    <text evidence="7">The sequence shown here is derived from an EMBL/GenBank/DDBJ whole genome shotgun (WGS) entry which is preliminary data.</text>
</comment>
<evidence type="ECO:0000256" key="4">
    <source>
        <dbReference type="ARBA" id="ARBA00022989"/>
    </source>
</evidence>
<evidence type="ECO:0008006" key="9">
    <source>
        <dbReference type="Google" id="ProtNLM"/>
    </source>
</evidence>
<evidence type="ECO:0000313" key="7">
    <source>
        <dbReference type="EMBL" id="KAG5418873.1"/>
    </source>
</evidence>
<dbReference type="PANTHER" id="PTHR45649">
    <property type="entry name" value="AMINO-ACID PERMEASE BAT1"/>
    <property type="match status" value="1"/>
</dbReference>
<feature type="transmembrane region" description="Helical" evidence="6">
    <location>
        <begin position="327"/>
        <end position="350"/>
    </location>
</feature>
<comment type="subcellular location">
    <subcellularLocation>
        <location evidence="1">Membrane</location>
        <topology evidence="1">Multi-pass membrane protein</topology>
    </subcellularLocation>
</comment>
<organism evidence="7 8">
    <name type="scientific">Candida metapsilosis</name>
    <dbReference type="NCBI Taxonomy" id="273372"/>
    <lineage>
        <taxon>Eukaryota</taxon>
        <taxon>Fungi</taxon>
        <taxon>Dikarya</taxon>
        <taxon>Ascomycota</taxon>
        <taxon>Saccharomycotina</taxon>
        <taxon>Pichiomycetes</taxon>
        <taxon>Debaryomycetaceae</taxon>
        <taxon>Candida/Lodderomyces clade</taxon>
        <taxon>Candida</taxon>
    </lineage>
</organism>
<feature type="transmembrane region" description="Helical" evidence="6">
    <location>
        <begin position="498"/>
        <end position="517"/>
    </location>
</feature>
<evidence type="ECO:0000313" key="8">
    <source>
        <dbReference type="Proteomes" id="UP000669133"/>
    </source>
</evidence>
<proteinExistence type="predicted"/>
<dbReference type="AlphaFoldDB" id="A0A8H7ZBN0"/>
<dbReference type="PIRSF" id="PIRSF006060">
    <property type="entry name" value="AA_transporter"/>
    <property type="match status" value="1"/>
</dbReference>
<feature type="transmembrane region" description="Helical" evidence="6">
    <location>
        <begin position="431"/>
        <end position="451"/>
    </location>
</feature>
<evidence type="ECO:0000256" key="1">
    <source>
        <dbReference type="ARBA" id="ARBA00004141"/>
    </source>
</evidence>
<keyword evidence="3 6" id="KW-0812">Transmembrane</keyword>
<dbReference type="GO" id="GO:0016020">
    <property type="term" value="C:membrane"/>
    <property type="evidence" value="ECO:0007669"/>
    <property type="project" value="UniProtKB-SubCell"/>
</dbReference>
<feature type="transmembrane region" description="Helical" evidence="6">
    <location>
        <begin position="126"/>
        <end position="152"/>
    </location>
</feature>
<feature type="transmembrane region" description="Helical" evidence="6">
    <location>
        <begin position="173"/>
        <end position="197"/>
    </location>
</feature>
<name>A0A8H7ZBN0_9ASCO</name>
<dbReference type="GO" id="GO:0015101">
    <property type="term" value="F:organic cation transmembrane transporter activity"/>
    <property type="evidence" value="ECO:0007669"/>
    <property type="project" value="UniProtKB-ARBA"/>
</dbReference>
<feature type="transmembrane region" description="Helical" evidence="6">
    <location>
        <begin position="248"/>
        <end position="266"/>
    </location>
</feature>
<keyword evidence="8" id="KW-1185">Reference proteome</keyword>
<keyword evidence="4 6" id="KW-1133">Transmembrane helix</keyword>
<keyword evidence="2" id="KW-0813">Transport</keyword>
<dbReference type="Proteomes" id="UP000669133">
    <property type="component" value="Unassembled WGS sequence"/>
</dbReference>
<feature type="transmembrane region" description="Helical" evidence="6">
    <location>
        <begin position="217"/>
        <end position="236"/>
    </location>
</feature>
<feature type="transmembrane region" description="Helical" evidence="6">
    <location>
        <begin position="457"/>
        <end position="478"/>
    </location>
</feature>
<evidence type="ECO:0000256" key="5">
    <source>
        <dbReference type="ARBA" id="ARBA00023136"/>
    </source>
</evidence>
<evidence type="ECO:0000256" key="3">
    <source>
        <dbReference type="ARBA" id="ARBA00022692"/>
    </source>
</evidence>
<accession>A0A8H7ZBN0</accession>
<dbReference type="PANTHER" id="PTHR45649:SF7">
    <property type="entry name" value="CHOLINE TRANSPORT PROTEIN"/>
    <property type="match status" value="1"/>
</dbReference>
<feature type="transmembrane region" description="Helical" evidence="6">
    <location>
        <begin position="94"/>
        <end position="120"/>
    </location>
</feature>
<dbReference type="OrthoDB" id="2417308at2759"/>
<reference evidence="7 8" key="1">
    <citation type="submission" date="2020-12" db="EMBL/GenBank/DDBJ databases">
        <title>Effect of drift, selection, and recombination on the evolution of hybrid genomes in Candida yeast pathogens.</title>
        <authorList>
            <person name="Mixao V."/>
            <person name="Ksiezopolska E."/>
            <person name="Saus E."/>
            <person name="Boekhout T."/>
            <person name="Gacser A."/>
            <person name="Gabaldon T."/>
        </authorList>
    </citation>
    <scope>NUCLEOTIDE SEQUENCE [LARGE SCALE GENOMIC DNA]</scope>
    <source>
        <strain evidence="7 8">BP57</strain>
    </source>
</reference>
<dbReference type="EMBL" id="JAEOAQ010000004">
    <property type="protein sequence ID" value="KAG5418873.1"/>
    <property type="molecule type" value="Genomic_DNA"/>
</dbReference>
<dbReference type="Pfam" id="PF13520">
    <property type="entry name" value="AA_permease_2"/>
    <property type="match status" value="1"/>
</dbReference>
<feature type="transmembrane region" description="Helical" evidence="6">
    <location>
        <begin position="529"/>
        <end position="548"/>
    </location>
</feature>
<protein>
    <recommendedName>
        <fullName evidence="9">Choline transport protein</fullName>
    </recommendedName>
</protein>